<dbReference type="PANTHER" id="PTHR43031:SF17">
    <property type="entry name" value="SULFURTRANSFERASE YTWF-RELATED"/>
    <property type="match status" value="1"/>
</dbReference>
<proteinExistence type="predicted"/>
<dbReference type="Gene3D" id="3.40.250.10">
    <property type="entry name" value="Rhodanese-like domain"/>
    <property type="match status" value="1"/>
</dbReference>
<evidence type="ECO:0000259" key="1">
    <source>
        <dbReference type="PROSITE" id="PS50206"/>
    </source>
</evidence>
<dbReference type="PROSITE" id="PS50206">
    <property type="entry name" value="RHODANESE_3"/>
    <property type="match status" value="1"/>
</dbReference>
<accession>A0A1Y6BZ45</accession>
<keyword evidence="3" id="KW-1185">Reference proteome</keyword>
<dbReference type="SMART" id="SM00450">
    <property type="entry name" value="RHOD"/>
    <property type="match status" value="1"/>
</dbReference>
<dbReference type="Proteomes" id="UP000192920">
    <property type="component" value="Unassembled WGS sequence"/>
</dbReference>
<dbReference type="AlphaFoldDB" id="A0A1Y6BZ45"/>
<dbReference type="Pfam" id="PF00581">
    <property type="entry name" value="Rhodanese"/>
    <property type="match status" value="1"/>
</dbReference>
<dbReference type="InterPro" id="IPR036873">
    <property type="entry name" value="Rhodanese-like_dom_sf"/>
</dbReference>
<dbReference type="SUPFAM" id="SSF52821">
    <property type="entry name" value="Rhodanese/Cell cycle control phosphatase"/>
    <property type="match status" value="1"/>
</dbReference>
<dbReference type="STRING" id="1123014.SAMN02745746_02352"/>
<dbReference type="EMBL" id="FXAG01000012">
    <property type="protein sequence ID" value="SMF28377.1"/>
    <property type="molecule type" value="Genomic_DNA"/>
</dbReference>
<sequence length="108" mass="11936">MVKEISAGELAQWLADASAEQPVLLDVREDWEVQLCRIPGSLHIPMNLIPLRMSELPDDKPIVTVCHHGVRSFQVGLYLANAGFEPVISLRGGVEAWACDVDPTMAHY</sequence>
<dbReference type="InterPro" id="IPR001763">
    <property type="entry name" value="Rhodanese-like_dom"/>
</dbReference>
<dbReference type="PANTHER" id="PTHR43031">
    <property type="entry name" value="FAD-DEPENDENT OXIDOREDUCTASE"/>
    <property type="match status" value="1"/>
</dbReference>
<organism evidence="2 3">
    <name type="scientific">Pseudogulbenkiania subflava DSM 22618</name>
    <dbReference type="NCBI Taxonomy" id="1123014"/>
    <lineage>
        <taxon>Bacteria</taxon>
        <taxon>Pseudomonadati</taxon>
        <taxon>Pseudomonadota</taxon>
        <taxon>Betaproteobacteria</taxon>
        <taxon>Neisseriales</taxon>
        <taxon>Chromobacteriaceae</taxon>
        <taxon>Pseudogulbenkiania</taxon>
    </lineage>
</organism>
<reference evidence="3" key="1">
    <citation type="submission" date="2017-04" db="EMBL/GenBank/DDBJ databases">
        <authorList>
            <person name="Varghese N."/>
            <person name="Submissions S."/>
        </authorList>
    </citation>
    <scope>NUCLEOTIDE SEQUENCE [LARGE SCALE GENOMIC DNA]</scope>
    <source>
        <strain evidence="3">DSM 22618</strain>
    </source>
</reference>
<evidence type="ECO:0000313" key="2">
    <source>
        <dbReference type="EMBL" id="SMF28377.1"/>
    </source>
</evidence>
<gene>
    <name evidence="2" type="ORF">SAMN02745746_02352</name>
</gene>
<feature type="domain" description="Rhodanese" evidence="1">
    <location>
        <begin position="18"/>
        <end position="106"/>
    </location>
</feature>
<evidence type="ECO:0000313" key="3">
    <source>
        <dbReference type="Proteomes" id="UP000192920"/>
    </source>
</evidence>
<name>A0A1Y6BZ45_9NEIS</name>
<dbReference type="GO" id="GO:0016740">
    <property type="term" value="F:transferase activity"/>
    <property type="evidence" value="ECO:0007669"/>
    <property type="project" value="UniProtKB-KW"/>
</dbReference>
<protein>
    <submittedName>
        <fullName evidence="2">Rhodanese-related sulfurtransferase</fullName>
    </submittedName>
</protein>
<dbReference type="InterPro" id="IPR050229">
    <property type="entry name" value="GlpE_sulfurtransferase"/>
</dbReference>
<keyword evidence="2" id="KW-0808">Transferase</keyword>